<dbReference type="SUPFAM" id="SSF52540">
    <property type="entry name" value="P-loop containing nucleoside triphosphate hydrolases"/>
    <property type="match status" value="1"/>
</dbReference>
<reference evidence="1 2" key="1">
    <citation type="submission" date="2021-02" db="EMBL/GenBank/DDBJ databases">
        <authorList>
            <person name="Lee D.-H."/>
        </authorList>
    </citation>
    <scope>NUCLEOTIDE SEQUENCE [LARGE SCALE GENOMIC DNA]</scope>
    <source>
        <strain evidence="1 2">UL073</strain>
    </source>
</reference>
<gene>
    <name evidence="1" type="ORF">JQX08_01385</name>
</gene>
<keyword evidence="2" id="KW-1185">Reference proteome</keyword>
<dbReference type="RefSeq" id="WP_204914179.1">
    <property type="nucleotide sequence ID" value="NZ_JAFEUP010000001.1"/>
</dbReference>
<comment type="caution">
    <text evidence="1">The sequence shown here is derived from an EMBL/GenBank/DDBJ whole genome shotgun (WGS) entry which is preliminary data.</text>
</comment>
<dbReference type="EMBL" id="JAFEUP010000001">
    <property type="protein sequence ID" value="MBM7059349.1"/>
    <property type="molecule type" value="Genomic_DNA"/>
</dbReference>
<dbReference type="Proteomes" id="UP000717995">
    <property type="component" value="Unassembled WGS sequence"/>
</dbReference>
<dbReference type="InterPro" id="IPR027417">
    <property type="entry name" value="P-loop_NTPase"/>
</dbReference>
<evidence type="ECO:0000313" key="2">
    <source>
        <dbReference type="Proteomes" id="UP000717995"/>
    </source>
</evidence>
<accession>A0ABS2I879</accession>
<protein>
    <submittedName>
        <fullName evidence="1">Uncharacterized protein</fullName>
    </submittedName>
</protein>
<proteinExistence type="predicted"/>
<evidence type="ECO:0000313" key="1">
    <source>
        <dbReference type="EMBL" id="MBM7059349.1"/>
    </source>
</evidence>
<name>A0ABS2I879_9GAMM</name>
<sequence length="830" mass="92458">MNILYKNTKLEHRANEINTKYVFISTAKAEAIANDYSVVVAKAENFENVVKLQVESGRIAIVCITAETYAELIELARACKAGVLFVSESAPSESVCLASLAGYSNYELDKFAAEIGAQIEIKRFVMSVAREVPFSLSRADAQKIIGEAAGHESESALELLDKVLDNAIIGFQRLKKVAMSDQIVTSKLSATRPGSEATAELLACANRIYDEGGVHVLEAGLGFGKTQHAIRPILLKAKADGKKTTLLTHRVSISGSFDDICAQYSDTKIIGNEDKLESLALVVNSANQQRFQVHTEQSDVLIIDEGSQVIAHILQKGFKGNRRGVFHELVKLIKSARLVLIADAFISDILVKFLALAGREINFMRGRVDNSQNEIALSEIATAQRMIIENIATSLKPMIGLDSKKEAEAMASYIEKRGKRVLLVTQTTRRYPAVVAFFKNPNTEMKKYDALVYSPSMQSSISIVEKHFDTHYCLFFGVIGVDDAKQFTRRDRTNRKVVVGVSRQVRQQLDKADLIDEFFASDDYVFDSIALSFYKVDAREKNNFRTNLAISFESDGYKVTRVKPIAADEIAAMTFNGEKRAVKEYVVKETMKAAQVIVRAADFDEFIEPESEVQRFHNDALKASRALNKQVSQLDDDDITLYKEGVGVVTLMNARCCLLNDANFHSFAEQTESERGRDYKDLAGRRVFFLKFMSVIGVVNGDEILTDSAMKKAAEFAVKSKDSLIGYGILTKNAKCKTTNEISATVNAVLKSIGFSKSRVKSDGEWVYRLSKPAFLRVISYIDKGRYDELTRTNRKQASVQQKFDYLVSANSLTAYREIHRERAISINIT</sequence>
<organism evidence="1 2">
    <name type="scientific">Zestomonas insulae</name>
    <dbReference type="NCBI Taxonomy" id="2809017"/>
    <lineage>
        <taxon>Bacteria</taxon>
        <taxon>Pseudomonadati</taxon>
        <taxon>Pseudomonadota</taxon>
        <taxon>Gammaproteobacteria</taxon>
        <taxon>Pseudomonadales</taxon>
        <taxon>Pseudomonadaceae</taxon>
        <taxon>Zestomonas</taxon>
    </lineage>
</organism>